<sequence length="477" mass="52180">MKRREFLKLSAAGVATLFIGRIPGLGIEDAFAATQVLEISITDALKDMVTHNEINTAQSYFWIYKMKADGIEVPADCPGPTIVALKGESITVTVTNDLDEPHAFYIPGRRPDDPPLFDSGEIKPGATFTGTFTASQSGAFLYYDNLNAPVNRVMGLHGALVVRPTAGVAGHKMTPYDDPSPHVQDLYDAFGDPGVFPGLAWEQGDPSTHTPPFRQYVWLTHQVSPALFAEVGNLPPGQLYDPQKFEDAFLRDPFSATGANRLPKFFTINGQSGFFSHFSPGITPMGRVGEPVVIHILSAGLWTHSMHIHANHIFITSEDGVVTENPLWVDVYTVKPMQWIDYTVPYMRPPDIPNLRGIGRPDLGMPIGNGNRAYPPLQEFDMYYPGPGEDIAQDANGNPIDLKQRMSPLCFPMHDHSEPSQTAQGGNYNCGLISGIYFVGDRNTPGAMNFPMDEDFAMMFRNIRGIAATGPAPGPTP</sequence>
<dbReference type="EMBL" id="BLXX01000005">
    <property type="protein sequence ID" value="GFO59629.1"/>
    <property type="molecule type" value="Genomic_DNA"/>
</dbReference>
<keyword evidence="2" id="KW-0560">Oxidoreductase</keyword>
<keyword evidence="6" id="KW-1185">Reference proteome</keyword>
<dbReference type="Gene3D" id="2.60.40.420">
    <property type="entry name" value="Cupredoxins - blue copper proteins"/>
    <property type="match status" value="1"/>
</dbReference>
<evidence type="ECO:0000256" key="3">
    <source>
        <dbReference type="ARBA" id="ARBA00023008"/>
    </source>
</evidence>
<feature type="domain" description="Plastocyanin-like" evidence="4">
    <location>
        <begin position="67"/>
        <end position="165"/>
    </location>
</feature>
<organism evidence="5 6">
    <name type="scientific">Geomonas silvestris</name>
    <dbReference type="NCBI Taxonomy" id="2740184"/>
    <lineage>
        <taxon>Bacteria</taxon>
        <taxon>Pseudomonadati</taxon>
        <taxon>Thermodesulfobacteriota</taxon>
        <taxon>Desulfuromonadia</taxon>
        <taxon>Geobacterales</taxon>
        <taxon>Geobacteraceae</taxon>
        <taxon>Geomonas</taxon>
    </lineage>
</organism>
<evidence type="ECO:0000259" key="4">
    <source>
        <dbReference type="Pfam" id="PF07732"/>
    </source>
</evidence>
<evidence type="ECO:0000256" key="1">
    <source>
        <dbReference type="ARBA" id="ARBA00022723"/>
    </source>
</evidence>
<dbReference type="GO" id="GO:0016491">
    <property type="term" value="F:oxidoreductase activity"/>
    <property type="evidence" value="ECO:0007669"/>
    <property type="project" value="UniProtKB-KW"/>
</dbReference>
<dbReference type="Pfam" id="PF07732">
    <property type="entry name" value="Cu-oxidase_3"/>
    <property type="match status" value="1"/>
</dbReference>
<dbReference type="GO" id="GO:0005507">
    <property type="term" value="F:copper ion binding"/>
    <property type="evidence" value="ECO:0007669"/>
    <property type="project" value="InterPro"/>
</dbReference>
<gene>
    <name evidence="5" type="ORF">GMST_19540</name>
</gene>
<dbReference type="PANTHER" id="PTHR11709">
    <property type="entry name" value="MULTI-COPPER OXIDASE"/>
    <property type="match status" value="1"/>
</dbReference>
<protein>
    <recommendedName>
        <fullName evidence="4">Plastocyanin-like domain-containing protein</fullName>
    </recommendedName>
</protein>
<dbReference type="AlphaFoldDB" id="A0A6V8MIW4"/>
<dbReference type="InterPro" id="IPR011707">
    <property type="entry name" value="Cu-oxidase-like_N"/>
</dbReference>
<reference evidence="6" key="1">
    <citation type="submission" date="2020-06" db="EMBL/GenBank/DDBJ databases">
        <title>Draft genomic sequence of Geomonas sp. Red330.</title>
        <authorList>
            <person name="Itoh H."/>
            <person name="Zhenxing X."/>
            <person name="Ushijima N."/>
            <person name="Masuda Y."/>
            <person name="Shiratori Y."/>
            <person name="Senoo K."/>
        </authorList>
    </citation>
    <scope>NUCLEOTIDE SEQUENCE [LARGE SCALE GENOMIC DNA]</scope>
    <source>
        <strain evidence="6">Red330</strain>
    </source>
</reference>
<dbReference type="Proteomes" id="UP000556026">
    <property type="component" value="Unassembled WGS sequence"/>
</dbReference>
<name>A0A6V8MIW4_9BACT</name>
<dbReference type="InterPro" id="IPR008972">
    <property type="entry name" value="Cupredoxin"/>
</dbReference>
<comment type="caution">
    <text evidence="5">The sequence shown here is derived from an EMBL/GenBank/DDBJ whole genome shotgun (WGS) entry which is preliminary data.</text>
</comment>
<keyword evidence="3" id="KW-0186">Copper</keyword>
<dbReference type="InterPro" id="IPR045087">
    <property type="entry name" value="Cu-oxidase_fam"/>
</dbReference>
<keyword evidence="1" id="KW-0479">Metal-binding</keyword>
<evidence type="ECO:0000256" key="2">
    <source>
        <dbReference type="ARBA" id="ARBA00023002"/>
    </source>
</evidence>
<accession>A0A6V8MIW4</accession>
<dbReference type="RefSeq" id="WP_183354465.1">
    <property type="nucleotide sequence ID" value="NZ_BLXX01000005.1"/>
</dbReference>
<dbReference type="SUPFAM" id="SSF49503">
    <property type="entry name" value="Cupredoxins"/>
    <property type="match status" value="2"/>
</dbReference>
<proteinExistence type="predicted"/>
<dbReference type="PANTHER" id="PTHR11709:SF394">
    <property type="entry name" value="FI03373P-RELATED"/>
    <property type="match status" value="1"/>
</dbReference>
<evidence type="ECO:0000313" key="5">
    <source>
        <dbReference type="EMBL" id="GFO59629.1"/>
    </source>
</evidence>
<evidence type="ECO:0000313" key="6">
    <source>
        <dbReference type="Proteomes" id="UP000556026"/>
    </source>
</evidence>